<keyword evidence="4" id="KW-0997">Cell inner membrane</keyword>
<comment type="similarity">
    <text evidence="4">Belongs to the LapB family.</text>
</comment>
<dbReference type="InterPro" id="IPR019734">
    <property type="entry name" value="TPR_rpt"/>
</dbReference>
<keyword evidence="1 4" id="KW-0479">Metal-binding</keyword>
<accession>A0A5C7T9C6</accession>
<comment type="caution">
    <text evidence="8">The sequence shown here is derived from an EMBL/GenBank/DDBJ whole genome shotgun (WGS) entry which is preliminary data.</text>
</comment>
<dbReference type="Proteomes" id="UP000321192">
    <property type="component" value="Unassembled WGS sequence"/>
</dbReference>
<gene>
    <name evidence="4 8" type="primary">lapB</name>
    <name evidence="8" type="ORF">E6Q80_01530</name>
</gene>
<keyword evidence="2 4" id="KW-0677">Repeat</keyword>
<proteinExistence type="inferred from homology"/>
<name>A0A5C7T9C6_THASP</name>
<evidence type="ECO:0000259" key="7">
    <source>
        <dbReference type="Pfam" id="PF18073"/>
    </source>
</evidence>
<evidence type="ECO:0000256" key="4">
    <source>
        <dbReference type="HAMAP-Rule" id="MF_00994"/>
    </source>
</evidence>
<dbReference type="Pfam" id="PF13176">
    <property type="entry name" value="TPR_7"/>
    <property type="match status" value="1"/>
</dbReference>
<dbReference type="PANTHER" id="PTHR45586">
    <property type="entry name" value="TPR REPEAT-CONTAINING PROTEIN PA4667"/>
    <property type="match status" value="1"/>
</dbReference>
<keyword evidence="4" id="KW-0408">Iron</keyword>
<dbReference type="GO" id="GO:0005506">
    <property type="term" value="F:iron ion binding"/>
    <property type="evidence" value="ECO:0007669"/>
    <property type="project" value="UniProtKB-UniRule"/>
</dbReference>
<keyword evidence="4" id="KW-1003">Cell membrane</keyword>
<dbReference type="InterPro" id="IPR030865">
    <property type="entry name" value="LapB"/>
</dbReference>
<evidence type="ECO:0000256" key="6">
    <source>
        <dbReference type="SAM" id="Phobius"/>
    </source>
</evidence>
<feature type="transmembrane region" description="Helical" evidence="6">
    <location>
        <begin position="6"/>
        <end position="24"/>
    </location>
</feature>
<dbReference type="GO" id="GO:0046890">
    <property type="term" value="P:regulation of lipid biosynthetic process"/>
    <property type="evidence" value="ECO:0007669"/>
    <property type="project" value="UniProtKB-UniRule"/>
</dbReference>
<comment type="function">
    <text evidence="4">Modulates cellular lipopolysaccharide (LPS) levels by regulating LpxC, which is involved in lipid A biosynthesis. May act by modulating the proteolytic activity of FtsH towards LpxC. May also coordinate assembly of proteins involved in LPS synthesis at the plasma membrane.</text>
</comment>
<feature type="domain" description="LapB rubredoxin metal binding" evidence="7">
    <location>
        <begin position="354"/>
        <end position="378"/>
    </location>
</feature>
<dbReference type="EMBL" id="SSFD01000024">
    <property type="protein sequence ID" value="TXH91906.1"/>
    <property type="molecule type" value="Genomic_DNA"/>
</dbReference>
<dbReference type="Gene3D" id="1.25.40.10">
    <property type="entry name" value="Tetratricopeptide repeat domain"/>
    <property type="match status" value="2"/>
</dbReference>
<dbReference type="PANTHER" id="PTHR45586:SF1">
    <property type="entry name" value="LIPOPOLYSACCHARIDE ASSEMBLY PROTEIN B"/>
    <property type="match status" value="1"/>
</dbReference>
<evidence type="ECO:0000256" key="3">
    <source>
        <dbReference type="ARBA" id="ARBA00022803"/>
    </source>
</evidence>
<evidence type="ECO:0000256" key="5">
    <source>
        <dbReference type="PROSITE-ProRule" id="PRU00339"/>
    </source>
</evidence>
<dbReference type="Pfam" id="PF18073">
    <property type="entry name" value="Zn_ribbon_LapB"/>
    <property type="match status" value="1"/>
</dbReference>
<feature type="binding site" evidence="4">
    <location>
        <position position="373"/>
    </location>
    <ligand>
        <name>Fe cation</name>
        <dbReference type="ChEBI" id="CHEBI:24875"/>
    </ligand>
</feature>
<dbReference type="InterPro" id="IPR011990">
    <property type="entry name" value="TPR-like_helical_dom_sf"/>
</dbReference>
<dbReference type="NCBIfam" id="NF008755">
    <property type="entry name" value="PRK11788.1-3"/>
    <property type="match status" value="1"/>
</dbReference>
<sequence length="391" mass="45191">MEFELWWLLAFPLFFVLGWLAARIDIKHVVKESRALPRTYLTGLNFLLNEQPDKAIDAFIEAVKIDNQTVELHFALGSLFRRRGETDRAIRMHQNLIDREDLSDEQRQHALSELGLDFLKAGLLDRAEAVFVKLRGTRFNDFALNNLLDIYQQEKDWKKAIEIAEVLPHHEGVLWEKEVANFHCELAAAAMANSRFDEAMESLGRALELNRKSVRANMLMGDLCASRGDDMAALEAWKMVEKQNPIYLALVAERIMDAYRRIGELEQGIQLLRSYLDKYPSLDLLDALFQWELQKEGPQVAYQLVRDELRRNPTLLGLDKLLEAALLTAPAEQRTDIELVKSLVHGHTRRVARYRCDTCGFKARQFYWRCPACGGWETYPPKRTEEFDLAP</sequence>
<dbReference type="Pfam" id="PF13432">
    <property type="entry name" value="TPR_16"/>
    <property type="match status" value="1"/>
</dbReference>
<feature type="repeat" description="TPR" evidence="5">
    <location>
        <begin position="180"/>
        <end position="213"/>
    </location>
</feature>
<dbReference type="GO" id="GO:0008653">
    <property type="term" value="P:lipopolysaccharide metabolic process"/>
    <property type="evidence" value="ECO:0007669"/>
    <property type="project" value="InterPro"/>
</dbReference>
<evidence type="ECO:0000256" key="1">
    <source>
        <dbReference type="ARBA" id="ARBA00022723"/>
    </source>
</evidence>
<dbReference type="NCBIfam" id="NF008757">
    <property type="entry name" value="PRK11788.1-5"/>
    <property type="match status" value="1"/>
</dbReference>
<protein>
    <recommendedName>
        <fullName evidence="4">Lipopolysaccharide assembly protein B</fullName>
    </recommendedName>
</protein>
<reference evidence="8 9" key="1">
    <citation type="submission" date="2018-09" db="EMBL/GenBank/DDBJ databases">
        <title>Metagenome Assembled Genomes from an Advanced Water Purification Facility.</title>
        <authorList>
            <person name="Stamps B.W."/>
            <person name="Spear J.R."/>
        </authorList>
    </citation>
    <scope>NUCLEOTIDE SEQUENCE [LARGE SCALE GENOMIC DNA]</scope>
    <source>
        <strain evidence="8">Bin_27_1</strain>
    </source>
</reference>
<dbReference type="SMART" id="SM00028">
    <property type="entry name" value="TPR"/>
    <property type="match status" value="4"/>
</dbReference>
<dbReference type="PROSITE" id="PS50005">
    <property type="entry name" value="TPR"/>
    <property type="match status" value="1"/>
</dbReference>
<feature type="binding site" evidence="4">
    <location>
        <position position="359"/>
    </location>
    <ligand>
        <name>Fe cation</name>
        <dbReference type="ChEBI" id="CHEBI:24875"/>
    </ligand>
</feature>
<keyword evidence="4 6" id="KW-0812">Transmembrane</keyword>
<dbReference type="AlphaFoldDB" id="A0A5C7T9C6"/>
<dbReference type="HAMAP" id="MF_00994">
    <property type="entry name" value="LPS_assembly_LapB"/>
    <property type="match status" value="1"/>
</dbReference>
<feature type="topological domain" description="Cytoplasmic" evidence="4">
    <location>
        <begin position="23"/>
        <end position="391"/>
    </location>
</feature>
<keyword evidence="3 4" id="KW-0802">TPR repeat</keyword>
<keyword evidence="4 6" id="KW-0472">Membrane</keyword>
<evidence type="ECO:0000313" key="9">
    <source>
        <dbReference type="Proteomes" id="UP000321192"/>
    </source>
</evidence>
<evidence type="ECO:0000313" key="8">
    <source>
        <dbReference type="EMBL" id="TXH91906.1"/>
    </source>
</evidence>
<dbReference type="SUPFAM" id="SSF81901">
    <property type="entry name" value="HCP-like"/>
    <property type="match status" value="1"/>
</dbReference>
<feature type="binding site" evidence="4">
    <location>
        <position position="370"/>
    </location>
    <ligand>
        <name>Fe cation</name>
        <dbReference type="ChEBI" id="CHEBI:24875"/>
    </ligand>
</feature>
<comment type="subcellular location">
    <subcellularLocation>
        <location evidence="4">Cell inner membrane</location>
        <topology evidence="4">Single-pass membrane protein</topology>
        <orientation evidence="4">Cytoplasmic side</orientation>
    </subcellularLocation>
</comment>
<dbReference type="RefSeq" id="WP_276656526.1">
    <property type="nucleotide sequence ID" value="NZ_SSFD01000024.1"/>
</dbReference>
<dbReference type="Pfam" id="PF13174">
    <property type="entry name" value="TPR_6"/>
    <property type="match status" value="1"/>
</dbReference>
<feature type="binding site" evidence="4">
    <location>
        <position position="356"/>
    </location>
    <ligand>
        <name>Fe cation</name>
        <dbReference type="ChEBI" id="CHEBI:24875"/>
    </ligand>
</feature>
<dbReference type="GO" id="GO:0009898">
    <property type="term" value="C:cytoplasmic side of plasma membrane"/>
    <property type="evidence" value="ECO:0007669"/>
    <property type="project" value="UniProtKB-UniRule"/>
</dbReference>
<dbReference type="InterPro" id="IPR041166">
    <property type="entry name" value="Rubredoxin_2"/>
</dbReference>
<dbReference type="InterPro" id="IPR051012">
    <property type="entry name" value="CellSynth/LPSAsmb/PSIAsmb"/>
</dbReference>
<evidence type="ECO:0000256" key="2">
    <source>
        <dbReference type="ARBA" id="ARBA00022737"/>
    </source>
</evidence>
<keyword evidence="4 6" id="KW-1133">Transmembrane helix</keyword>
<organism evidence="8 9">
    <name type="scientific">Thauera aminoaromatica</name>
    <dbReference type="NCBI Taxonomy" id="164330"/>
    <lineage>
        <taxon>Bacteria</taxon>
        <taxon>Pseudomonadati</taxon>
        <taxon>Pseudomonadota</taxon>
        <taxon>Betaproteobacteria</taxon>
        <taxon>Rhodocyclales</taxon>
        <taxon>Zoogloeaceae</taxon>
        <taxon>Thauera</taxon>
    </lineage>
</organism>